<dbReference type="AlphaFoldDB" id="A0A2I1HGD3"/>
<reference evidence="1 2" key="1">
    <citation type="submission" date="2015-10" db="EMBL/GenBank/DDBJ databases">
        <title>Genome analyses suggest a sexual origin of heterokaryosis in a supposedly ancient asexual fungus.</title>
        <authorList>
            <person name="Ropars J."/>
            <person name="Sedzielewska K."/>
            <person name="Noel J."/>
            <person name="Charron P."/>
            <person name="Farinelli L."/>
            <person name="Marton T."/>
            <person name="Kruger M."/>
            <person name="Pelin A."/>
            <person name="Brachmann A."/>
            <person name="Corradi N."/>
        </authorList>
    </citation>
    <scope>NUCLEOTIDE SEQUENCE [LARGE SCALE GENOMIC DNA]</scope>
    <source>
        <strain evidence="1 2">A4</strain>
    </source>
</reference>
<dbReference type="InterPro" id="IPR012337">
    <property type="entry name" value="RNaseH-like_sf"/>
</dbReference>
<comment type="caution">
    <text evidence="1">The sequence shown here is derived from an EMBL/GenBank/DDBJ whole genome shotgun (WGS) entry which is preliminary data.</text>
</comment>
<name>A0A2I1HGD3_9GLOM</name>
<accession>A0A2I1HGD3</accession>
<dbReference type="EMBL" id="LLXI01002767">
    <property type="protein sequence ID" value="PKY57928.1"/>
    <property type="molecule type" value="Genomic_DNA"/>
</dbReference>
<evidence type="ECO:0000313" key="1">
    <source>
        <dbReference type="EMBL" id="PKY57928.1"/>
    </source>
</evidence>
<dbReference type="SUPFAM" id="SSF53098">
    <property type="entry name" value="Ribonuclease H-like"/>
    <property type="match status" value="1"/>
</dbReference>
<evidence type="ECO:0000313" key="2">
    <source>
        <dbReference type="Proteomes" id="UP000234323"/>
    </source>
</evidence>
<dbReference type="Proteomes" id="UP000234323">
    <property type="component" value="Unassembled WGS sequence"/>
</dbReference>
<gene>
    <name evidence="1" type="ORF">RhiirA4_479375</name>
</gene>
<proteinExistence type="predicted"/>
<keyword evidence="2" id="KW-1185">Reference proteome</keyword>
<organism evidence="1 2">
    <name type="scientific">Rhizophagus irregularis</name>
    <dbReference type="NCBI Taxonomy" id="588596"/>
    <lineage>
        <taxon>Eukaryota</taxon>
        <taxon>Fungi</taxon>
        <taxon>Fungi incertae sedis</taxon>
        <taxon>Mucoromycota</taxon>
        <taxon>Glomeromycotina</taxon>
        <taxon>Glomeromycetes</taxon>
        <taxon>Glomerales</taxon>
        <taxon>Glomeraceae</taxon>
        <taxon>Rhizophagus</taxon>
    </lineage>
</organism>
<sequence length="217" mass="23795">MSHWYSTSVSLLDTVAYPTRNDKVFAARFPISLSPSLGYATLLNLLPSSPNNITQPLENDKDLVMVLPTSTSILYIDGSFFKTPPSMASAWMALDDDGLILKSSSDCLPSIYSAAMHVELYALLLAIKAFPPNSSATDYLLRTHNLSIALVKVLTHDEDLLNNHVDVLAKSVHSSSQPSTTPMALLRSPDLFNWAGIYFWLSQMKEFASHKNGCAGL</sequence>
<dbReference type="VEuPathDB" id="FungiDB:FUN_018812"/>
<protein>
    <recommendedName>
        <fullName evidence="3">RNase H type-1 domain-containing protein</fullName>
    </recommendedName>
</protein>
<evidence type="ECO:0008006" key="3">
    <source>
        <dbReference type="Google" id="ProtNLM"/>
    </source>
</evidence>